<keyword evidence="2" id="KW-1185">Reference proteome</keyword>
<gene>
    <name evidence="1" type="ORF">RJT34_16649</name>
</gene>
<accession>A0AAN9J941</accession>
<dbReference type="Proteomes" id="UP001359559">
    <property type="component" value="Unassembled WGS sequence"/>
</dbReference>
<protein>
    <submittedName>
        <fullName evidence="1">Uncharacterized protein</fullName>
    </submittedName>
</protein>
<comment type="caution">
    <text evidence="1">The sequence shown here is derived from an EMBL/GenBank/DDBJ whole genome shotgun (WGS) entry which is preliminary data.</text>
</comment>
<proteinExistence type="predicted"/>
<name>A0AAN9J941_CLITE</name>
<sequence length="116" mass="13808">METYHCWYNHGEQLPPRPSGVTMQQSYYEVEGNMDTYNMEQMVMDHVGPSTGCMLEHDDQPGNEDDNIEEERYKIVKRRGKVTRMVRKKMWYFPITPRLQRLYASLSTAKHMRCVV</sequence>
<reference evidence="1 2" key="1">
    <citation type="submission" date="2024-01" db="EMBL/GenBank/DDBJ databases">
        <title>The genomes of 5 underutilized Papilionoideae crops provide insights into root nodulation and disease resistance.</title>
        <authorList>
            <person name="Yuan L."/>
        </authorList>
    </citation>
    <scope>NUCLEOTIDE SEQUENCE [LARGE SCALE GENOMIC DNA]</scope>
    <source>
        <strain evidence="1">LY-2023</strain>
        <tissue evidence="1">Leaf</tissue>
    </source>
</reference>
<evidence type="ECO:0000313" key="1">
    <source>
        <dbReference type="EMBL" id="KAK7293776.1"/>
    </source>
</evidence>
<organism evidence="1 2">
    <name type="scientific">Clitoria ternatea</name>
    <name type="common">Butterfly pea</name>
    <dbReference type="NCBI Taxonomy" id="43366"/>
    <lineage>
        <taxon>Eukaryota</taxon>
        <taxon>Viridiplantae</taxon>
        <taxon>Streptophyta</taxon>
        <taxon>Embryophyta</taxon>
        <taxon>Tracheophyta</taxon>
        <taxon>Spermatophyta</taxon>
        <taxon>Magnoliopsida</taxon>
        <taxon>eudicotyledons</taxon>
        <taxon>Gunneridae</taxon>
        <taxon>Pentapetalae</taxon>
        <taxon>rosids</taxon>
        <taxon>fabids</taxon>
        <taxon>Fabales</taxon>
        <taxon>Fabaceae</taxon>
        <taxon>Papilionoideae</taxon>
        <taxon>50 kb inversion clade</taxon>
        <taxon>NPAAA clade</taxon>
        <taxon>indigoferoid/millettioid clade</taxon>
        <taxon>Phaseoleae</taxon>
        <taxon>Clitoria</taxon>
    </lineage>
</organism>
<dbReference type="AlphaFoldDB" id="A0AAN9J941"/>
<dbReference type="EMBL" id="JAYKXN010000004">
    <property type="protein sequence ID" value="KAK7293776.1"/>
    <property type="molecule type" value="Genomic_DNA"/>
</dbReference>
<evidence type="ECO:0000313" key="2">
    <source>
        <dbReference type="Proteomes" id="UP001359559"/>
    </source>
</evidence>